<evidence type="ECO:0000256" key="3">
    <source>
        <dbReference type="ARBA" id="ARBA00022670"/>
    </source>
</evidence>
<feature type="domain" description="Cathepsin propeptide inhibitor" evidence="16">
    <location>
        <begin position="257"/>
        <end position="309"/>
    </location>
</feature>
<evidence type="ECO:0000256" key="7">
    <source>
        <dbReference type="ARBA" id="ARBA00023015"/>
    </source>
</evidence>
<evidence type="ECO:0000256" key="5">
    <source>
        <dbReference type="ARBA" id="ARBA00022801"/>
    </source>
</evidence>
<dbReference type="OrthoDB" id="10253408at2759"/>
<feature type="domain" description="Granulins" evidence="14">
    <location>
        <begin position="578"/>
        <end position="635"/>
    </location>
</feature>
<keyword evidence="6" id="KW-0788">Thiol protease</keyword>
<dbReference type="Gene3D" id="1.10.10.10">
    <property type="entry name" value="Winged helix-like DNA-binding domain superfamily/Winged helix DNA-binding domain"/>
    <property type="match status" value="1"/>
</dbReference>
<dbReference type="EMBL" id="CACSLK010011313">
    <property type="protein sequence ID" value="CAA0813344.1"/>
    <property type="molecule type" value="Genomic_DNA"/>
</dbReference>
<dbReference type="FunFam" id="3.90.70.10:FF:000067">
    <property type="entry name" value="Senescence-specific cysteine protease"/>
    <property type="match status" value="1"/>
</dbReference>
<keyword evidence="10" id="KW-0804">Transcription</keyword>
<reference evidence="17" key="1">
    <citation type="submission" date="2019-12" db="EMBL/GenBank/DDBJ databases">
        <authorList>
            <person name="Scholes J."/>
        </authorList>
    </citation>
    <scope>NUCLEOTIDE SEQUENCE</scope>
</reference>
<dbReference type="Pfam" id="PF17683">
    <property type="entry name" value="TFIIF_beta_N"/>
    <property type="match status" value="1"/>
</dbReference>
<evidence type="ECO:0000313" key="17">
    <source>
        <dbReference type="EMBL" id="CAA0813344.1"/>
    </source>
</evidence>
<comment type="similarity">
    <text evidence="2">Belongs to the TFIIF beta subunit family.</text>
</comment>
<dbReference type="InterPro" id="IPR000118">
    <property type="entry name" value="Granulin"/>
</dbReference>
<dbReference type="SUPFAM" id="SSF54001">
    <property type="entry name" value="Cysteine proteinases"/>
    <property type="match status" value="1"/>
</dbReference>
<evidence type="ECO:0000313" key="18">
    <source>
        <dbReference type="Proteomes" id="UP001153555"/>
    </source>
</evidence>
<dbReference type="CDD" id="cd02248">
    <property type="entry name" value="Peptidase_C1A"/>
    <property type="match status" value="1"/>
</dbReference>
<dbReference type="InterPro" id="IPR040504">
    <property type="entry name" value="TFIIF_beta_N"/>
</dbReference>
<evidence type="ECO:0000259" key="14">
    <source>
        <dbReference type="SMART" id="SM00277"/>
    </source>
</evidence>
<dbReference type="SUPFAM" id="SSF57277">
    <property type="entry name" value="Granulin repeat"/>
    <property type="match status" value="1"/>
</dbReference>
<dbReference type="Proteomes" id="UP001153555">
    <property type="component" value="Unassembled WGS sequence"/>
</dbReference>
<dbReference type="InterPro" id="IPR011039">
    <property type="entry name" value="TFIIF_interaction"/>
</dbReference>
<evidence type="ECO:0000256" key="4">
    <source>
        <dbReference type="ARBA" id="ARBA00022729"/>
    </source>
</evidence>
<dbReference type="InterPro" id="IPR000169">
    <property type="entry name" value="Pept_cys_AS"/>
</dbReference>
<evidence type="ECO:0000256" key="6">
    <source>
        <dbReference type="ARBA" id="ARBA00022807"/>
    </source>
</evidence>
<keyword evidence="8" id="KW-0238">DNA-binding</keyword>
<keyword evidence="12" id="KW-0539">Nucleus</keyword>
<evidence type="ECO:0000256" key="1">
    <source>
        <dbReference type="ARBA" id="ARBA00004123"/>
    </source>
</evidence>
<dbReference type="PRINTS" id="PR00705">
    <property type="entry name" value="PAPAIN"/>
</dbReference>
<evidence type="ECO:0000259" key="15">
    <source>
        <dbReference type="SMART" id="SM00645"/>
    </source>
</evidence>
<protein>
    <submittedName>
        <fullName evidence="17">Xylem bark cysteine peptidase 3</fullName>
    </submittedName>
</protein>
<dbReference type="SMART" id="SM00277">
    <property type="entry name" value="GRAN"/>
    <property type="match status" value="1"/>
</dbReference>
<dbReference type="SMART" id="SM00848">
    <property type="entry name" value="Inhibitor_I29"/>
    <property type="match status" value="1"/>
</dbReference>
<dbReference type="InterPro" id="IPR037277">
    <property type="entry name" value="Granulin_sf"/>
</dbReference>
<dbReference type="GO" id="GO:0006367">
    <property type="term" value="P:transcription initiation at RNA polymerase II promoter"/>
    <property type="evidence" value="ECO:0007669"/>
    <property type="project" value="InterPro"/>
</dbReference>
<dbReference type="GO" id="GO:0006508">
    <property type="term" value="P:proteolysis"/>
    <property type="evidence" value="ECO:0007669"/>
    <property type="project" value="UniProtKB-KW"/>
</dbReference>
<dbReference type="InterPro" id="IPR000668">
    <property type="entry name" value="Peptidase_C1A_C"/>
</dbReference>
<evidence type="ECO:0000256" key="2">
    <source>
        <dbReference type="ARBA" id="ARBA00009543"/>
    </source>
</evidence>
<feature type="domain" description="Peptidase C1A papain C-terminal" evidence="15">
    <location>
        <begin position="346"/>
        <end position="561"/>
    </location>
</feature>
<dbReference type="InterPro" id="IPR038765">
    <property type="entry name" value="Papain-like_cys_pep_sf"/>
</dbReference>
<dbReference type="PROSITE" id="PS00139">
    <property type="entry name" value="THIOL_PROTEASE_CYS"/>
    <property type="match status" value="1"/>
</dbReference>
<feature type="region of interest" description="Disordered" evidence="13">
    <location>
        <begin position="164"/>
        <end position="189"/>
    </location>
</feature>
<accession>A0A9N7MK66</accession>
<sequence length="656" mass="72939">MEDDHSNDKATVDTAKADRSVWLMKCPPVVSKAWQSTAATAAESPTVAKVVVSLDLLRPEDPPALQFTMEMAGGESVTVPKSYSLNMFKDFVPMAIFSETTEGEVAMEGKVEHKFDMKPHHANLEEYRKLCRERTNKSMVKNRQIQVLDNDRGVHMRPMPGMMGLVTSTSKEKKKAAPVKSSDMKRTRRDRGELEEIMFKLFERQPNWTLKQLVQETDQPAQFMKEILNELCVYNKRGANQGTYELKPEYKKSAEDAEYGKTYSSDQERQRRLEVFEKNYEFVAHHNTRANSSYTLSMNAFADLTNHEFKVRYLGLSPPSGRDLLIRLKGGPGSVEGPDLVRESDVPSSLDWREKGAVTGVKDQGSCGACWSFSATGAVEGINQIKSGSLVSLSEQELINCDKSYNAGCGGGLMDYAYEFIIKNKGIDTEEDYPYRGREGTCDKNKLKRHVVTIDSYADIPPKNEKKLLQAVATQPISVGICGSDSSFQLYSKGIFSGPCSTSLDHAVLIVGYDTKDGKDYWIIKNSWGKYWGMSGYMLMQRNTGSAEGVCGINMLASYPIKKRPNPPPSPGPGPTKCNLFTYCSSGETCCCAWSFLGLCFNWKCCGVDSAVCCKDHSHCCPSDYPVCDTARNLCLKRTGNTTLPKPISKKGSFTS</sequence>
<keyword evidence="7" id="KW-0805">Transcription regulation</keyword>
<keyword evidence="5" id="KW-0378">Hydrolase</keyword>
<dbReference type="PROSITE" id="PS00639">
    <property type="entry name" value="THIOL_PROTEASE_HIS"/>
    <property type="match status" value="1"/>
</dbReference>
<dbReference type="InterPro" id="IPR039417">
    <property type="entry name" value="Peptidase_C1A_papain-like"/>
</dbReference>
<dbReference type="SMART" id="SM00645">
    <property type="entry name" value="Pept_C1"/>
    <property type="match status" value="1"/>
</dbReference>
<keyword evidence="4" id="KW-0732">Signal</keyword>
<evidence type="ECO:0000256" key="11">
    <source>
        <dbReference type="ARBA" id="ARBA00023180"/>
    </source>
</evidence>
<dbReference type="Pfam" id="PF00396">
    <property type="entry name" value="Granulin"/>
    <property type="match status" value="1"/>
</dbReference>
<comment type="caution">
    <text evidence="17">The sequence shown here is derived from an EMBL/GenBank/DDBJ whole genome shotgun (WGS) entry which is preliminary data.</text>
</comment>
<dbReference type="Pfam" id="PF08246">
    <property type="entry name" value="Inhibitor_I29"/>
    <property type="match status" value="1"/>
</dbReference>
<dbReference type="InterPro" id="IPR025661">
    <property type="entry name" value="Pept_asp_AS"/>
</dbReference>
<proteinExistence type="inferred from homology"/>
<keyword evidence="18" id="KW-1185">Reference proteome</keyword>
<dbReference type="InterPro" id="IPR036390">
    <property type="entry name" value="WH_DNA-bd_sf"/>
</dbReference>
<comment type="subcellular location">
    <subcellularLocation>
        <location evidence="1">Nucleus</location>
    </subcellularLocation>
</comment>
<dbReference type="GO" id="GO:0008234">
    <property type="term" value="F:cysteine-type peptidase activity"/>
    <property type="evidence" value="ECO:0007669"/>
    <property type="project" value="UniProtKB-KW"/>
</dbReference>
<evidence type="ECO:0000256" key="12">
    <source>
        <dbReference type="ARBA" id="ARBA00023242"/>
    </source>
</evidence>
<dbReference type="PANTHER" id="PTHR10445:SF0">
    <property type="entry name" value="GENERAL TRANSCRIPTION FACTOR IIF SUBUNIT 2"/>
    <property type="match status" value="1"/>
</dbReference>
<dbReference type="InterPro" id="IPR003196">
    <property type="entry name" value="TFIIF_beta"/>
</dbReference>
<dbReference type="PROSITE" id="PS00640">
    <property type="entry name" value="THIOL_PROTEASE_ASN"/>
    <property type="match status" value="1"/>
</dbReference>
<dbReference type="SUPFAM" id="SSF46785">
    <property type="entry name" value="Winged helix' DNA-binding domain"/>
    <property type="match status" value="1"/>
</dbReference>
<evidence type="ECO:0000256" key="8">
    <source>
        <dbReference type="ARBA" id="ARBA00023125"/>
    </source>
</evidence>
<gene>
    <name evidence="17" type="ORF">SHERM_13903</name>
</gene>
<keyword evidence="11" id="KW-0325">Glycoprotein</keyword>
<dbReference type="FunFam" id="1.10.10.10:FF:000035">
    <property type="entry name" value="General transcription factor IIF subunit 2"/>
    <property type="match status" value="1"/>
</dbReference>
<dbReference type="FunFam" id="2.10.25.160:FF:000002">
    <property type="entry name" value="Cysteine protease 1"/>
    <property type="match status" value="1"/>
</dbReference>
<dbReference type="InterPro" id="IPR025660">
    <property type="entry name" value="Pept_his_AS"/>
</dbReference>
<evidence type="ECO:0000256" key="9">
    <source>
        <dbReference type="ARBA" id="ARBA00023157"/>
    </source>
</evidence>
<dbReference type="CDD" id="cd07980">
    <property type="entry name" value="TFIIF_beta"/>
    <property type="match status" value="1"/>
</dbReference>
<dbReference type="Gene3D" id="3.90.70.10">
    <property type="entry name" value="Cysteine proteinases"/>
    <property type="match status" value="1"/>
</dbReference>
<keyword evidence="3" id="KW-0645">Protease</keyword>
<dbReference type="Gene3D" id="2.10.25.160">
    <property type="entry name" value="Granulin"/>
    <property type="match status" value="1"/>
</dbReference>
<dbReference type="SUPFAM" id="SSF50916">
    <property type="entry name" value="Rap30/74 interaction domains"/>
    <property type="match status" value="1"/>
</dbReference>
<dbReference type="InterPro" id="IPR013201">
    <property type="entry name" value="Prot_inhib_I29"/>
</dbReference>
<dbReference type="InterPro" id="IPR040450">
    <property type="entry name" value="TFIIF_beta_HTH"/>
</dbReference>
<dbReference type="InterPro" id="IPR036388">
    <property type="entry name" value="WH-like_DNA-bd_sf"/>
</dbReference>
<dbReference type="Pfam" id="PF02270">
    <property type="entry name" value="TFIIF_beta"/>
    <property type="match status" value="1"/>
</dbReference>
<dbReference type="GO" id="GO:0003677">
    <property type="term" value="F:DNA binding"/>
    <property type="evidence" value="ECO:0007669"/>
    <property type="project" value="UniProtKB-KW"/>
</dbReference>
<dbReference type="Pfam" id="PF00112">
    <property type="entry name" value="Peptidase_C1"/>
    <property type="match status" value="1"/>
</dbReference>
<keyword evidence="9" id="KW-1015">Disulfide bond</keyword>
<evidence type="ECO:0000256" key="13">
    <source>
        <dbReference type="SAM" id="MobiDB-lite"/>
    </source>
</evidence>
<dbReference type="PANTHER" id="PTHR10445">
    <property type="entry name" value="GENERAL TRANSCRIPTION FACTOR IIF SUBUNIT 2"/>
    <property type="match status" value="1"/>
</dbReference>
<evidence type="ECO:0000259" key="16">
    <source>
        <dbReference type="SMART" id="SM00848"/>
    </source>
</evidence>
<dbReference type="AlphaFoldDB" id="A0A9N7MK66"/>
<organism evidence="17 18">
    <name type="scientific">Striga hermonthica</name>
    <name type="common">Purple witchweed</name>
    <name type="synonym">Buchnera hermonthica</name>
    <dbReference type="NCBI Taxonomy" id="68872"/>
    <lineage>
        <taxon>Eukaryota</taxon>
        <taxon>Viridiplantae</taxon>
        <taxon>Streptophyta</taxon>
        <taxon>Embryophyta</taxon>
        <taxon>Tracheophyta</taxon>
        <taxon>Spermatophyta</taxon>
        <taxon>Magnoliopsida</taxon>
        <taxon>eudicotyledons</taxon>
        <taxon>Gunneridae</taxon>
        <taxon>Pentapetalae</taxon>
        <taxon>asterids</taxon>
        <taxon>lamiids</taxon>
        <taxon>Lamiales</taxon>
        <taxon>Orobanchaceae</taxon>
        <taxon>Buchnereae</taxon>
        <taxon>Striga</taxon>
    </lineage>
</organism>
<name>A0A9N7MK66_STRHE</name>
<evidence type="ECO:0000256" key="10">
    <source>
        <dbReference type="ARBA" id="ARBA00023163"/>
    </source>
</evidence>
<dbReference type="GO" id="GO:0005674">
    <property type="term" value="C:transcription factor TFIIF complex"/>
    <property type="evidence" value="ECO:0007669"/>
    <property type="project" value="InterPro"/>
</dbReference>